<accession>A0A1Z4GHS9</accession>
<reference evidence="2 3" key="1">
    <citation type="submission" date="2017-06" db="EMBL/GenBank/DDBJ databases">
        <title>Genome sequencing of cyanobaciteial culture collection at National Institute for Environmental Studies (NIES).</title>
        <authorList>
            <person name="Hirose Y."/>
            <person name="Shimura Y."/>
            <person name="Fujisawa T."/>
            <person name="Nakamura Y."/>
            <person name="Kawachi M."/>
        </authorList>
    </citation>
    <scope>NUCLEOTIDE SEQUENCE [LARGE SCALE GENOMIC DNA]</scope>
    <source>
        <strain evidence="2 3">NIES-21</strain>
    </source>
</reference>
<proteinExistence type="predicted"/>
<dbReference type="Gene3D" id="1.10.101.10">
    <property type="entry name" value="PGBD-like superfamily/PGBD"/>
    <property type="match status" value="1"/>
</dbReference>
<dbReference type="InterPro" id="IPR036365">
    <property type="entry name" value="PGBD-like_sf"/>
</dbReference>
<dbReference type="InterPro" id="IPR036366">
    <property type="entry name" value="PGBDSf"/>
</dbReference>
<dbReference type="InterPro" id="IPR002477">
    <property type="entry name" value="Peptidoglycan-bd-like"/>
</dbReference>
<dbReference type="Proteomes" id="UP000218287">
    <property type="component" value="Chromosome"/>
</dbReference>
<evidence type="ECO:0000259" key="1">
    <source>
        <dbReference type="Pfam" id="PF01471"/>
    </source>
</evidence>
<keyword evidence="3" id="KW-1185">Reference proteome</keyword>
<protein>
    <submittedName>
        <fullName evidence="2">Peptidoglycan-binding domain 1</fullName>
    </submittedName>
</protein>
<evidence type="ECO:0000313" key="3">
    <source>
        <dbReference type="Proteomes" id="UP000218287"/>
    </source>
</evidence>
<dbReference type="AlphaFoldDB" id="A0A1Z4GHS9"/>
<feature type="domain" description="Peptidoglycan binding-like" evidence="1">
    <location>
        <begin position="43"/>
        <end position="70"/>
    </location>
</feature>
<sequence length="140" mass="15405">MITYTNAQFRSILFGLGYLAQDFAAMGNGFPVSKDNSQLTTIKTVQAIKNFQADYGLQVDGVVGPKTMAKAEEVIKILQYELNVVVKADLPKDHPFYGPRTVAAVKKFAAQYSSEDEGMITGVATLEIRKNLDRVAKQLI</sequence>
<gene>
    <name evidence="2" type="ORF">NIES21_28970</name>
</gene>
<dbReference type="SUPFAM" id="SSF47090">
    <property type="entry name" value="PGBD-like"/>
    <property type="match status" value="1"/>
</dbReference>
<name>A0A1Z4GHS9_9CYAN</name>
<evidence type="ECO:0000313" key="2">
    <source>
        <dbReference type="EMBL" id="BAY17063.1"/>
    </source>
</evidence>
<organism evidence="2 3">
    <name type="scientific">Anabaenopsis circularis NIES-21</name>
    <dbReference type="NCBI Taxonomy" id="1085406"/>
    <lineage>
        <taxon>Bacteria</taxon>
        <taxon>Bacillati</taxon>
        <taxon>Cyanobacteriota</taxon>
        <taxon>Cyanophyceae</taxon>
        <taxon>Nostocales</taxon>
        <taxon>Nodulariaceae</taxon>
        <taxon>Anabaenopsis</taxon>
    </lineage>
</organism>
<dbReference type="EMBL" id="AP018174">
    <property type="protein sequence ID" value="BAY17063.1"/>
    <property type="molecule type" value="Genomic_DNA"/>
</dbReference>
<dbReference type="OrthoDB" id="507940at2"/>
<dbReference type="Pfam" id="PF01471">
    <property type="entry name" value="PG_binding_1"/>
    <property type="match status" value="1"/>
</dbReference>